<keyword evidence="4 11" id="KW-0001">2Fe-2S</keyword>
<keyword evidence="10 11" id="KW-0411">Iron-sulfur</keyword>
<dbReference type="PANTHER" id="PTHR43513">
    <property type="entry name" value="DIHYDROOROTATE DEHYDROGENASE B (NAD(+)), ELECTRON TRANSFER SUBUNIT"/>
    <property type="match status" value="1"/>
</dbReference>
<feature type="binding site" evidence="11">
    <location>
        <begin position="79"/>
        <end position="80"/>
    </location>
    <ligand>
        <name>FAD</name>
        <dbReference type="ChEBI" id="CHEBI:57692"/>
    </ligand>
</feature>
<evidence type="ECO:0000256" key="7">
    <source>
        <dbReference type="ARBA" id="ARBA00022975"/>
    </source>
</evidence>
<feature type="binding site" evidence="11">
    <location>
        <begin position="53"/>
        <end position="56"/>
    </location>
    <ligand>
        <name>FAD</name>
        <dbReference type="ChEBI" id="CHEBI:57692"/>
    </ligand>
</feature>
<dbReference type="InterPro" id="IPR023455">
    <property type="entry name" value="Dihydroorotate_DHASE_ETsu"/>
</dbReference>
<comment type="function">
    <text evidence="11">Responsible for channeling the electrons from the oxidation of dihydroorotate from the FMN redox center in the PyrD type B subunit to the ultimate electron acceptor NAD(+).</text>
</comment>
<name>A0ABV9JDC0_9LACT</name>
<dbReference type="InterPro" id="IPR039261">
    <property type="entry name" value="FNR_nucleotide-bd"/>
</dbReference>
<keyword evidence="8 11" id="KW-0249">Electron transport</keyword>
<dbReference type="Pfam" id="PF10418">
    <property type="entry name" value="DHODB_Fe-S_bind"/>
    <property type="match status" value="1"/>
</dbReference>
<feature type="binding site" evidence="11">
    <location>
        <position position="250"/>
    </location>
    <ligand>
        <name>[2Fe-2S] cluster</name>
        <dbReference type="ChEBI" id="CHEBI:190135"/>
    </ligand>
</feature>
<accession>A0ABV9JDC0</accession>
<comment type="pathway">
    <text evidence="11">Pyrimidine metabolism; UMP biosynthesis via de novo pathway; orotate from (S)-dihydroorotate (NAD(+) route): step 1/1.</text>
</comment>
<keyword evidence="3 11" id="KW-0285">Flavoprotein</keyword>
<dbReference type="Gene3D" id="3.40.50.80">
    <property type="entry name" value="Nucleotide-binding domain of ferredoxin-NADP reductase (FNR) module"/>
    <property type="match status" value="1"/>
</dbReference>
<gene>
    <name evidence="11" type="primary">pyrK</name>
    <name evidence="13" type="ORF">ACFO26_05155</name>
</gene>
<evidence type="ECO:0000256" key="8">
    <source>
        <dbReference type="ARBA" id="ARBA00022982"/>
    </source>
</evidence>
<keyword evidence="6 11" id="KW-0274">FAD</keyword>
<reference evidence="14" key="1">
    <citation type="journal article" date="2019" name="Int. J. Syst. Evol. Microbiol.">
        <title>The Global Catalogue of Microorganisms (GCM) 10K type strain sequencing project: providing services to taxonomists for standard genome sequencing and annotation.</title>
        <authorList>
            <consortium name="The Broad Institute Genomics Platform"/>
            <consortium name="The Broad Institute Genome Sequencing Center for Infectious Disease"/>
            <person name="Wu L."/>
            <person name="Ma J."/>
        </authorList>
    </citation>
    <scope>NUCLEOTIDE SEQUENCE [LARGE SCALE GENOMIC DNA]</scope>
    <source>
        <strain evidence="14">CCUG 63287</strain>
    </source>
</reference>
<dbReference type="SUPFAM" id="SSF63380">
    <property type="entry name" value="Riboflavin synthase domain-like"/>
    <property type="match status" value="1"/>
</dbReference>
<keyword evidence="7 11" id="KW-0665">Pyrimidine biosynthesis</keyword>
<dbReference type="NCBIfam" id="NF000797">
    <property type="entry name" value="PRK00054.1-2"/>
    <property type="match status" value="1"/>
</dbReference>
<keyword evidence="5 11" id="KW-0479">Metal-binding</keyword>
<feature type="binding site" evidence="11">
    <location>
        <position position="232"/>
    </location>
    <ligand>
        <name>[2Fe-2S] cluster</name>
        <dbReference type="ChEBI" id="CHEBI:190135"/>
    </ligand>
</feature>
<dbReference type="InterPro" id="IPR037117">
    <property type="entry name" value="Dihydroorotate_DH_ele_sf"/>
</dbReference>
<evidence type="ECO:0000256" key="10">
    <source>
        <dbReference type="ARBA" id="ARBA00023014"/>
    </source>
</evidence>
<dbReference type="InterPro" id="IPR019480">
    <property type="entry name" value="Dihydroorotate_DH_Fe-S-bd"/>
</dbReference>
<dbReference type="RefSeq" id="WP_213535077.1">
    <property type="nucleotide sequence ID" value="NZ_BOVQ01000004.1"/>
</dbReference>
<evidence type="ECO:0000256" key="4">
    <source>
        <dbReference type="ARBA" id="ARBA00022714"/>
    </source>
</evidence>
<keyword evidence="2 11" id="KW-0813">Transport</keyword>
<dbReference type="EMBL" id="JBHSGD010000005">
    <property type="protein sequence ID" value="MFC4652291.1"/>
    <property type="molecule type" value="Genomic_DNA"/>
</dbReference>
<feature type="binding site" evidence="11">
    <location>
        <position position="235"/>
    </location>
    <ligand>
        <name>[2Fe-2S] cluster</name>
        <dbReference type="ChEBI" id="CHEBI:190135"/>
    </ligand>
</feature>
<dbReference type="Proteomes" id="UP001595987">
    <property type="component" value="Unassembled WGS sequence"/>
</dbReference>
<evidence type="ECO:0000256" key="2">
    <source>
        <dbReference type="ARBA" id="ARBA00022448"/>
    </source>
</evidence>
<organism evidence="13 14">
    <name type="scientific">Lactococcus nasutitermitis</name>
    <dbReference type="NCBI Taxonomy" id="1652957"/>
    <lineage>
        <taxon>Bacteria</taxon>
        <taxon>Bacillati</taxon>
        <taxon>Bacillota</taxon>
        <taxon>Bacilli</taxon>
        <taxon>Lactobacillales</taxon>
        <taxon>Streptococcaceae</taxon>
        <taxon>Lactococcus</taxon>
    </lineage>
</organism>
<dbReference type="Gene3D" id="2.10.240.10">
    <property type="entry name" value="Dihydroorotate dehydrogenase, electron transfer subunit"/>
    <property type="match status" value="1"/>
</dbReference>
<dbReference type="CDD" id="cd06218">
    <property type="entry name" value="DHOD_e_trans"/>
    <property type="match status" value="1"/>
</dbReference>
<dbReference type="Gene3D" id="2.40.30.10">
    <property type="entry name" value="Translation factors"/>
    <property type="match status" value="1"/>
</dbReference>
<evidence type="ECO:0000256" key="6">
    <source>
        <dbReference type="ARBA" id="ARBA00022827"/>
    </source>
</evidence>
<evidence type="ECO:0000259" key="12">
    <source>
        <dbReference type="PROSITE" id="PS51384"/>
    </source>
</evidence>
<feature type="binding site" evidence="11">
    <location>
        <position position="227"/>
    </location>
    <ligand>
        <name>[2Fe-2S] cluster</name>
        <dbReference type="ChEBI" id="CHEBI:190135"/>
    </ligand>
</feature>
<dbReference type="SUPFAM" id="SSF52343">
    <property type="entry name" value="Ferredoxin reductase-like, C-terminal NADP-linked domain"/>
    <property type="match status" value="1"/>
</dbReference>
<dbReference type="HAMAP" id="MF_01211">
    <property type="entry name" value="DHODB_Fe_S_bind"/>
    <property type="match status" value="1"/>
</dbReference>
<evidence type="ECO:0000256" key="11">
    <source>
        <dbReference type="HAMAP-Rule" id="MF_01211"/>
    </source>
</evidence>
<evidence type="ECO:0000256" key="3">
    <source>
        <dbReference type="ARBA" id="ARBA00022630"/>
    </source>
</evidence>
<dbReference type="InterPro" id="IPR012165">
    <property type="entry name" value="Cyt_c3_hydrogenase_gsu"/>
</dbReference>
<proteinExistence type="inferred from homology"/>
<dbReference type="InterPro" id="IPR008333">
    <property type="entry name" value="Cbr1-like_FAD-bd_dom"/>
</dbReference>
<dbReference type="InterPro" id="IPR017938">
    <property type="entry name" value="Riboflavin_synthase-like_b-brl"/>
</dbReference>
<evidence type="ECO:0000313" key="14">
    <source>
        <dbReference type="Proteomes" id="UP001595987"/>
    </source>
</evidence>
<dbReference type="Pfam" id="PF00970">
    <property type="entry name" value="FAD_binding_6"/>
    <property type="match status" value="1"/>
</dbReference>
<keyword evidence="9 11" id="KW-0408">Iron</keyword>
<evidence type="ECO:0000256" key="5">
    <source>
        <dbReference type="ARBA" id="ARBA00022723"/>
    </source>
</evidence>
<protein>
    <recommendedName>
        <fullName evidence="11">Dihydroorotate dehydrogenase B (NAD(+)), electron transfer subunit</fullName>
    </recommendedName>
    <alternativeName>
        <fullName evidence="11">Dihydroorotate oxidase B, electron transfer subunit</fullName>
    </alternativeName>
</protein>
<comment type="similarity">
    <text evidence="1 11">Belongs to the PyrK family.</text>
</comment>
<sequence length="263" mass="28514">MALLQEEMRIVSQREVARDIFELVLSGKLVQDMAVTGQFLNIKVPSESMLLRRPISISSWNKEDETCTLLYRTGDETSGTRILSECVVGQSLDVMGPLGTGFDIEKVQAEEHIVLVGGGIGVPPLYELAKQLNKIDCQITVILGFASADVKILESEFSDLENVELQIMTDDGSYGKSGHVGLAMEVLGFIPDAVFACGPAVMLKSVYANFADSVVNVQLSLEARMACGIGACYACVVPDKNDENHAYKVCEDGPVFQAEKVVL</sequence>
<dbReference type="PROSITE" id="PS51384">
    <property type="entry name" value="FAD_FR"/>
    <property type="match status" value="1"/>
</dbReference>
<dbReference type="InterPro" id="IPR050353">
    <property type="entry name" value="PyrK_electron_transfer"/>
</dbReference>
<dbReference type="PANTHER" id="PTHR43513:SF3">
    <property type="entry name" value="DIHYDROOROTATE DEHYDROGENASE B (NAD(+)), ELECTRON TRANSFER SUBUNIT-RELATED"/>
    <property type="match status" value="1"/>
</dbReference>
<comment type="subunit">
    <text evidence="11">Heterotetramer of 2 PyrK and 2 PyrD type B subunits.</text>
</comment>
<feature type="binding site" evidence="11">
    <location>
        <begin position="70"/>
        <end position="72"/>
    </location>
    <ligand>
        <name>FAD</name>
        <dbReference type="ChEBI" id="CHEBI:57692"/>
    </ligand>
</feature>
<evidence type="ECO:0000313" key="13">
    <source>
        <dbReference type="EMBL" id="MFC4652291.1"/>
    </source>
</evidence>
<comment type="cofactor">
    <cofactor evidence="11">
        <name>[2Fe-2S] cluster</name>
        <dbReference type="ChEBI" id="CHEBI:190135"/>
    </cofactor>
    <text evidence="11">Binds 1 [2Fe-2S] cluster per subunit.</text>
</comment>
<dbReference type="InterPro" id="IPR017927">
    <property type="entry name" value="FAD-bd_FR_type"/>
</dbReference>
<evidence type="ECO:0000256" key="1">
    <source>
        <dbReference type="ARBA" id="ARBA00006422"/>
    </source>
</evidence>
<evidence type="ECO:0000256" key="9">
    <source>
        <dbReference type="ARBA" id="ARBA00023004"/>
    </source>
</evidence>
<keyword evidence="14" id="KW-1185">Reference proteome</keyword>
<feature type="domain" description="FAD-binding FR-type" evidence="12">
    <location>
        <begin position="3"/>
        <end position="104"/>
    </location>
</feature>
<dbReference type="PIRSF" id="PIRSF006816">
    <property type="entry name" value="Cyc3_hyd_g"/>
    <property type="match status" value="1"/>
</dbReference>
<comment type="cofactor">
    <cofactor evidence="11">
        <name>FAD</name>
        <dbReference type="ChEBI" id="CHEBI:57692"/>
    </cofactor>
    <text evidence="11">Binds 1 FAD per subunit.</text>
</comment>
<comment type="caution">
    <text evidence="13">The sequence shown here is derived from an EMBL/GenBank/DDBJ whole genome shotgun (WGS) entry which is preliminary data.</text>
</comment>